<reference evidence="4" key="10">
    <citation type="submission" date="2012-08" db="EMBL/GenBank/DDBJ databases">
        <title>Oryza sativa nipponbare(GA3) genomic DNA, chromosome 2.</title>
        <authorList>
            <consortium name="IRGSP(International Rice Genome Sequencing Project)"/>
        </authorList>
    </citation>
    <scope>NUCLEOTIDE SEQUENCE</scope>
</reference>
<dbReference type="KEGG" id="dosa:Os02g0119600"/>
<sequence length="87" mass="9303">MCDASVPWEQGWEALFDEVAGEEAAAVRRRVATMGADDCVAEVAALMTRAERWDAPAPAEICRAGRLRLATRSASANATVTAKPNQN</sequence>
<feature type="domain" description="DUF7796" evidence="1">
    <location>
        <begin position="1"/>
        <end position="65"/>
    </location>
</feature>
<dbReference type="EMBL" id="AP004084">
    <property type="protein sequence ID" value="BAD07622.1"/>
    <property type="molecule type" value="Genomic_DNA"/>
</dbReference>
<evidence type="ECO:0000313" key="3">
    <source>
        <dbReference type="EMBL" id="BAD08126.1"/>
    </source>
</evidence>
<reference evidence="4 6" key="3">
    <citation type="journal article" date="2005" name="Nature">
        <title>The map-based sequence of the rice genome.</title>
        <authorList>
            <consortium name="International rice genome sequencing project (IRGSP)"/>
            <person name="Matsumoto T."/>
            <person name="Wu J."/>
            <person name="Kanamori H."/>
            <person name="Katayose Y."/>
            <person name="Fujisawa M."/>
            <person name="Namiki N."/>
            <person name="Mizuno H."/>
            <person name="Yamamoto K."/>
            <person name="Antonio B.A."/>
            <person name="Baba T."/>
            <person name="Sakata K."/>
            <person name="Nagamura Y."/>
            <person name="Aoki H."/>
            <person name="Arikawa K."/>
            <person name="Arita K."/>
            <person name="Bito T."/>
            <person name="Chiden Y."/>
            <person name="Fujitsuka N."/>
            <person name="Fukunaka R."/>
            <person name="Hamada M."/>
            <person name="Harada C."/>
            <person name="Hayashi A."/>
            <person name="Hijishita S."/>
            <person name="Honda M."/>
            <person name="Hosokawa S."/>
            <person name="Ichikawa Y."/>
            <person name="Idonuma A."/>
            <person name="Iijima M."/>
            <person name="Ikeda M."/>
            <person name="Ikeno M."/>
            <person name="Ito K."/>
            <person name="Ito S."/>
            <person name="Ito T."/>
            <person name="Ito Y."/>
            <person name="Ito Y."/>
            <person name="Iwabuchi A."/>
            <person name="Kamiya K."/>
            <person name="Karasawa W."/>
            <person name="Kurita K."/>
            <person name="Katagiri S."/>
            <person name="Kikuta A."/>
            <person name="Kobayashi H."/>
            <person name="Kobayashi N."/>
            <person name="Machita K."/>
            <person name="Maehara T."/>
            <person name="Masukawa M."/>
            <person name="Mizubayashi T."/>
            <person name="Mukai Y."/>
            <person name="Nagasaki H."/>
            <person name="Nagata Y."/>
            <person name="Naito S."/>
            <person name="Nakashima M."/>
            <person name="Nakama Y."/>
            <person name="Nakamichi Y."/>
            <person name="Nakamura M."/>
            <person name="Meguro A."/>
            <person name="Negishi M."/>
            <person name="Ohta I."/>
            <person name="Ohta T."/>
            <person name="Okamoto M."/>
            <person name="Ono N."/>
            <person name="Saji S."/>
            <person name="Sakaguchi M."/>
            <person name="Sakai K."/>
            <person name="Shibata M."/>
            <person name="Shimokawa T."/>
            <person name="Song J."/>
            <person name="Takazaki Y."/>
            <person name="Terasawa K."/>
            <person name="Tsugane M."/>
            <person name="Tsuji K."/>
            <person name="Ueda S."/>
            <person name="Waki K."/>
            <person name="Yamagata H."/>
            <person name="Yamamoto M."/>
            <person name="Yamamoto S."/>
            <person name="Yamane H."/>
            <person name="Yoshiki S."/>
            <person name="Yoshihara R."/>
            <person name="Yukawa K."/>
            <person name="Zhong H."/>
            <person name="Yano M."/>
            <person name="Yuan Q."/>
            <person name="Ouyang S."/>
            <person name="Liu J."/>
            <person name="Jones K.M."/>
            <person name="Gansberger K."/>
            <person name="Moffat K."/>
            <person name="Hill J."/>
            <person name="Bera J."/>
            <person name="Fadrosh D."/>
            <person name="Jin S."/>
            <person name="Johri S."/>
            <person name="Kim M."/>
            <person name="Overton L."/>
            <person name="Reardon M."/>
            <person name="Tsitrin T."/>
            <person name="Vuong H."/>
            <person name="Weaver B."/>
            <person name="Ciecko A."/>
            <person name="Tallon L."/>
            <person name="Jackson J."/>
            <person name="Pai G."/>
            <person name="Aken S.V."/>
            <person name="Utterback T."/>
            <person name="Reidmuller S."/>
            <person name="Feldblyum T."/>
            <person name="Hsiao J."/>
            <person name="Zismann V."/>
            <person name="Iobst S."/>
            <person name="de Vazeille A.R."/>
            <person name="Buell C.R."/>
            <person name="Ying K."/>
            <person name="Li Y."/>
            <person name="Lu T."/>
            <person name="Huang Y."/>
            <person name="Zhao Q."/>
            <person name="Feng Q."/>
            <person name="Zhang L."/>
            <person name="Zhu J."/>
            <person name="Weng Q."/>
            <person name="Mu J."/>
            <person name="Lu Y."/>
            <person name="Fan D."/>
            <person name="Liu Y."/>
            <person name="Guan J."/>
            <person name="Zhang Y."/>
            <person name="Yu S."/>
            <person name="Liu X."/>
            <person name="Zhang Y."/>
            <person name="Hong G."/>
            <person name="Han B."/>
            <person name="Choisne N."/>
            <person name="Demange N."/>
            <person name="Orjeda G."/>
            <person name="Samain S."/>
            <person name="Cattolico L."/>
            <person name="Pelletier E."/>
            <person name="Couloux A."/>
            <person name="Segurens B."/>
            <person name="Wincker P."/>
            <person name="D'Hont A."/>
            <person name="Scarpelli C."/>
            <person name="Weissenbach J."/>
            <person name="Salanoubat M."/>
            <person name="Quetier F."/>
            <person name="Yu Y."/>
            <person name="Kim H.R."/>
            <person name="Rambo T."/>
            <person name="Currie J."/>
            <person name="Collura K."/>
            <person name="Luo M."/>
            <person name="Yang T."/>
            <person name="Ammiraju J.S.S."/>
            <person name="Engler F."/>
            <person name="Soderlund C."/>
            <person name="Wing R.A."/>
            <person name="Palmer L.E."/>
            <person name="de la Bastide M."/>
            <person name="Spiegel L."/>
            <person name="Nascimento L."/>
            <person name="Zutavern T."/>
            <person name="O'Shaughnessy A."/>
            <person name="Dike S."/>
            <person name="Dedhia N."/>
            <person name="Preston R."/>
            <person name="Balija V."/>
            <person name="McCombie W.R."/>
            <person name="Chow T."/>
            <person name="Chen H."/>
            <person name="Chung M."/>
            <person name="Chen C."/>
            <person name="Shaw J."/>
            <person name="Wu H."/>
            <person name="Hsiao K."/>
            <person name="Chao Y."/>
            <person name="Chu M."/>
            <person name="Cheng C."/>
            <person name="Hour A."/>
            <person name="Lee P."/>
            <person name="Lin S."/>
            <person name="Lin Y."/>
            <person name="Liou J."/>
            <person name="Liu S."/>
            <person name="Hsing Y."/>
            <person name="Raghuvanshi S."/>
            <person name="Mohanty A."/>
            <person name="Bharti A.K."/>
            <person name="Gaur A."/>
            <person name="Gupta V."/>
            <person name="Kumar D."/>
            <person name="Ravi V."/>
            <person name="Vij S."/>
            <person name="Kapur A."/>
            <person name="Khurana P."/>
            <person name="Khurana P."/>
            <person name="Khurana J.P."/>
            <person name="Tyagi A.K."/>
            <person name="Gaikwad K."/>
            <person name="Singh A."/>
            <person name="Dalal V."/>
            <person name="Srivastava S."/>
            <person name="Dixit A."/>
            <person name="Pal A.K."/>
            <person name="Ghazi I.A."/>
            <person name="Yadav M."/>
            <person name="Pandit A."/>
            <person name="Bhargava A."/>
            <person name="Sureshbabu K."/>
            <person name="Batra K."/>
            <person name="Sharma T.R."/>
            <person name="Mohapatra T."/>
            <person name="Singh N.K."/>
            <person name="Messing J."/>
            <person name="Nelson A.B."/>
            <person name="Fuks G."/>
            <person name="Kavchok S."/>
            <person name="Keizer G."/>
            <person name="Linton E."/>
            <person name="Llaca V."/>
            <person name="Song R."/>
            <person name="Tanyolac B."/>
            <person name="Young S."/>
            <person name="Ho-Il K."/>
            <person name="Hahn J.H."/>
            <person name="Sangsakoo G."/>
            <person name="Vanavichit A."/>
            <person name="de Mattos Luiz.A.T."/>
            <person name="Zimmer P.D."/>
            <person name="Malone G."/>
            <person name="Dellagostin O."/>
            <person name="de Oliveira A.C."/>
            <person name="Bevan M."/>
            <person name="Bancroft I."/>
            <person name="Minx P."/>
            <person name="Cordum H."/>
            <person name="Wilson R."/>
            <person name="Cheng Z."/>
            <person name="Jin W."/>
            <person name="Jiang J."/>
            <person name="Leong S.A."/>
            <person name="Iwama H."/>
            <person name="Gojobori T."/>
            <person name="Itoh T."/>
            <person name="Niimura Y."/>
            <person name="Fujii Y."/>
            <person name="Habara T."/>
            <person name="Sakai H."/>
            <person name="Sato Y."/>
            <person name="Wilson G."/>
            <person name="Kumar K."/>
            <person name="McCouch S."/>
            <person name="Juretic N."/>
            <person name="Hoen D."/>
            <person name="Wright S."/>
            <person name="Bruskiewich R."/>
            <person name="Bureau T."/>
            <person name="Miyao A."/>
            <person name="Hirochika H."/>
            <person name="Nishikawa T."/>
            <person name="Kadowaki K."/>
            <person name="Sugiura M."/>
            <person name="Burr B."/>
            <person name="Sasaki T."/>
        </authorList>
    </citation>
    <scope>NUCLEOTIDE SEQUENCE [LARGE SCALE GENOMIC DNA]</scope>
    <source>
        <strain evidence="6">cv. Nipponbare</strain>
    </source>
</reference>
<reference evidence="5" key="4">
    <citation type="journal article" date="2005" name="PLoS Biol.">
        <title>The genomes of Oryza sativa: a history of duplications.</title>
        <authorList>
            <person name="Yu J."/>
            <person name="Wang J."/>
            <person name="Lin W."/>
            <person name="Li S."/>
            <person name="Li H."/>
            <person name="Zhou J."/>
            <person name="Ni P."/>
            <person name="Dong W."/>
            <person name="Hu S."/>
            <person name="Zeng C."/>
            <person name="Zhang J."/>
            <person name="Zhang Y."/>
            <person name="Li R."/>
            <person name="Xu Z."/>
            <person name="Li S."/>
            <person name="Li X."/>
            <person name="Zheng H."/>
            <person name="Cong L."/>
            <person name="Lin L."/>
            <person name="Yin J."/>
            <person name="Geng J."/>
            <person name="Li G."/>
            <person name="Shi J."/>
            <person name="Liu J."/>
            <person name="Lv H."/>
            <person name="Li J."/>
            <person name="Wang J."/>
            <person name="Deng Y."/>
            <person name="Ran L."/>
            <person name="Shi X."/>
            <person name="Wang X."/>
            <person name="Wu Q."/>
            <person name="Li C."/>
            <person name="Ren X."/>
            <person name="Wang J."/>
            <person name="Wang X."/>
            <person name="Li D."/>
            <person name="Liu D."/>
            <person name="Zhang X."/>
            <person name="Ji Z."/>
            <person name="Zhao W."/>
            <person name="Sun Y."/>
            <person name="Zhang Z."/>
            <person name="Bao J."/>
            <person name="Han Y."/>
            <person name="Dong L."/>
            <person name="Ji J."/>
            <person name="Chen P."/>
            <person name="Wu S."/>
            <person name="Liu J."/>
            <person name="Xiao Y."/>
            <person name="Bu D."/>
            <person name="Tan J."/>
            <person name="Yang L."/>
            <person name="Ye C."/>
            <person name="Zhang J."/>
            <person name="Xu J."/>
            <person name="Zhou Y."/>
            <person name="Yu Y."/>
            <person name="Zhang B."/>
            <person name="Zhuang S."/>
            <person name="Wei H."/>
            <person name="Liu B."/>
            <person name="Lei M."/>
            <person name="Yu H."/>
            <person name="Li Y."/>
            <person name="Xu H."/>
            <person name="Wei S."/>
            <person name="He X."/>
            <person name="Fang L."/>
            <person name="Zhang Z."/>
            <person name="Zhang Y."/>
            <person name="Huang X."/>
            <person name="Su Z."/>
            <person name="Tong W."/>
            <person name="Li J."/>
            <person name="Tong Z."/>
            <person name="Li S."/>
            <person name="Ye J."/>
            <person name="Wang L."/>
            <person name="Fang L."/>
            <person name="Lei T."/>
            <person name="Chen C."/>
            <person name="Chen H."/>
            <person name="Xu Z."/>
            <person name="Li H."/>
            <person name="Huang H."/>
            <person name="Zhang F."/>
            <person name="Xu H."/>
            <person name="Li N."/>
            <person name="Zhao C."/>
            <person name="Li S."/>
            <person name="Dong L."/>
            <person name="Huang Y."/>
            <person name="Li L."/>
            <person name="Xi Y."/>
            <person name="Qi Q."/>
            <person name="Li W."/>
            <person name="Zhang B."/>
            <person name="Hu W."/>
            <person name="Zhang Y."/>
            <person name="Tian X."/>
            <person name="Jiao Y."/>
            <person name="Liang X."/>
            <person name="Jin J."/>
            <person name="Gao L."/>
            <person name="Zheng W."/>
            <person name="Hao B."/>
            <person name="Liu S."/>
            <person name="Wang W."/>
            <person name="Yuan L."/>
            <person name="Cao M."/>
            <person name="McDermott J."/>
            <person name="Samudrala R."/>
            <person name="Wang J."/>
            <person name="Wong G.K."/>
            <person name="Yang H."/>
        </authorList>
    </citation>
    <scope>NUCLEOTIDE SEQUENCE [LARGE SCALE GENOMIC DNA]</scope>
</reference>
<evidence type="ECO:0000259" key="1">
    <source>
        <dbReference type="Pfam" id="PF25072"/>
    </source>
</evidence>
<reference evidence="6" key="8">
    <citation type="journal article" date="2008" name="Nucleic Acids Res.">
        <title>The rice annotation project database (RAP-DB): 2008 update.</title>
        <authorList>
            <consortium name="The rice annotation project (RAP)"/>
        </authorList>
    </citation>
    <scope>GENOME REANNOTATION</scope>
    <source>
        <strain evidence="6">cv. Nipponbare</strain>
    </source>
</reference>
<evidence type="ECO:0000313" key="4">
    <source>
        <dbReference type="EMBL" id="BAF07616.1"/>
    </source>
</evidence>
<dbReference type="EMBL" id="CM000139">
    <property type="protein sequence ID" value="EEE56191.1"/>
    <property type="molecule type" value="Genomic_DNA"/>
</dbReference>
<dbReference type="HOGENOM" id="CLU_2284696_0_0_1"/>
<name>Q0E4H2_ORYSJ</name>
<gene>
    <name evidence="4" type="ordered locus">Os02g0119600</name>
    <name evidence="2" type="ORF">OJ1217_F02.22</name>
    <name evidence="5" type="ORF">OsJ_05148</name>
    <name evidence="3" type="ORF">OSJNBb0088N06.6</name>
</gene>
<accession>Q0E4H2</accession>
<evidence type="ECO:0000313" key="6">
    <source>
        <dbReference type="Proteomes" id="UP000000763"/>
    </source>
</evidence>
<accession>Q6YUT1</accession>
<dbReference type="InterPro" id="IPR056698">
    <property type="entry name" value="DUF7796"/>
</dbReference>
<dbReference type="EMBL" id="AP008208">
    <property type="protein sequence ID" value="BAF07616.1"/>
    <property type="molecule type" value="Genomic_DNA"/>
</dbReference>
<proteinExistence type="predicted"/>
<dbReference type="PANTHER" id="PTHR35112:SF1">
    <property type="entry name" value="RING_FYVE_PHD ZINC FINGER SUPERFAMILY PROTEIN"/>
    <property type="match status" value="1"/>
</dbReference>
<dbReference type="Proteomes" id="UP000007752">
    <property type="component" value="Chromosome 2"/>
</dbReference>
<dbReference type="PANTHER" id="PTHR35112">
    <property type="entry name" value="OS08G0360500 PROTEIN"/>
    <property type="match status" value="1"/>
</dbReference>
<dbReference type="Pfam" id="PF25072">
    <property type="entry name" value="DUF7796"/>
    <property type="match status" value="1"/>
</dbReference>
<evidence type="ECO:0000313" key="5">
    <source>
        <dbReference type="EMBL" id="EEE56191.1"/>
    </source>
</evidence>
<reference evidence="2" key="1">
    <citation type="submission" date="2001-08" db="EMBL/GenBank/DDBJ databases">
        <title>Oryza sativa nipponbare(GA3) genomic DNA, chromosome 2, BAC clone:OJ1217_F02.</title>
        <authorList>
            <person name="Sasaki T."/>
            <person name="Matsumoto T."/>
            <person name="Yamamoto K."/>
        </authorList>
    </citation>
    <scope>NUCLEOTIDE SEQUENCE</scope>
</reference>
<organism evidence="4 6">
    <name type="scientific">Oryza sativa subsp. japonica</name>
    <name type="common">Rice</name>
    <dbReference type="NCBI Taxonomy" id="39947"/>
    <lineage>
        <taxon>Eukaryota</taxon>
        <taxon>Viridiplantae</taxon>
        <taxon>Streptophyta</taxon>
        <taxon>Embryophyta</taxon>
        <taxon>Tracheophyta</taxon>
        <taxon>Spermatophyta</taxon>
        <taxon>Magnoliopsida</taxon>
        <taxon>Liliopsida</taxon>
        <taxon>Poales</taxon>
        <taxon>Poaceae</taxon>
        <taxon>BOP clade</taxon>
        <taxon>Oryzoideae</taxon>
        <taxon>Oryzeae</taxon>
        <taxon>Oryzinae</taxon>
        <taxon>Oryza</taxon>
        <taxon>Oryza sativa</taxon>
    </lineage>
</organism>
<dbReference type="AlphaFoldDB" id="Q0E4H2"/>
<protein>
    <submittedName>
        <fullName evidence="4">Os02g0119600 protein</fullName>
    </submittedName>
</protein>
<reference evidence="3" key="2">
    <citation type="submission" date="2002-10" db="EMBL/GenBank/DDBJ databases">
        <title>Oryza sativa nipponbare(GA3) genomic DNA, chromosome 2, BAC clone:OSJNBb0088N06.</title>
        <authorList>
            <person name="Sasaki T."/>
            <person name="Matsumoto T."/>
            <person name="Katayose Y."/>
        </authorList>
    </citation>
    <scope>NUCLEOTIDE SEQUENCE</scope>
</reference>
<dbReference type="Proteomes" id="UP000000763">
    <property type="component" value="Chromosome 2"/>
</dbReference>
<reference evidence="4" key="5">
    <citation type="journal article" date="2006" name="Nucleic Acids Res.">
        <title>The Rice Annotation Project Database (RAP-DB): hub for Oryza sativa ssp. japonica genome information.</title>
        <authorList>
            <person name="Ohyanagi H."/>
            <person name="Tanaka T."/>
            <person name="Sakai H."/>
            <person name="Shigemoto Y."/>
            <person name="Yamaguchi K."/>
            <person name="Habara T."/>
            <person name="Fujii Y."/>
            <person name="Antonio B.A."/>
            <person name="Nagamura Y."/>
            <person name="Imanishi T."/>
            <person name="Ikeo K."/>
            <person name="Itoh T."/>
            <person name="Gojobori T."/>
            <person name="Sasaki T."/>
        </authorList>
    </citation>
    <scope>NUCLEOTIDE SEQUENCE</scope>
</reference>
<dbReference type="EMBL" id="AP005851">
    <property type="protein sequence ID" value="BAD08126.1"/>
    <property type="molecule type" value="Genomic_DNA"/>
</dbReference>
<reference evidence="4" key="11">
    <citation type="submission" date="2012-08" db="EMBL/GenBank/DDBJ databases">
        <title>The Second Rice Annotation Project Meeting (RAP2).</title>
        <authorList>
            <consortium name="The Rice Annotation Project (RAP)"/>
        </authorList>
    </citation>
    <scope>NUCLEOTIDE SEQUENCE</scope>
</reference>
<reference evidence="4" key="7">
    <citation type="journal article" date="2008" name="Nucleic Acids Res.">
        <title>The Rice Annotation Project Database (RAP-DB): 2008 update.</title>
        <authorList>
            <consortium name="The Rice Annotation Project (RAP)"/>
            <person name="Tanaka T."/>
            <person name="Antonio B.A."/>
            <person name="Kikuchi S."/>
            <person name="Matsumoto T."/>
            <person name="Nagamura Y."/>
            <person name="Numa H."/>
            <person name="Sakai H."/>
            <person name="Wu J."/>
            <person name="Itoh T."/>
            <person name="Sasaki T."/>
            <person name="Aono R."/>
            <person name="Fujii Y."/>
            <person name="Habara T."/>
            <person name="Harada E."/>
            <person name="Kanno M."/>
            <person name="Kawahara Y."/>
            <person name="Kawashima H."/>
            <person name="Kubooka H."/>
            <person name="Matsuya A."/>
            <person name="Nakaoka H."/>
            <person name="Saichi N."/>
            <person name="Sanbonmatsu R."/>
            <person name="Sato Y."/>
            <person name="Shinso Y."/>
            <person name="Suzuki M."/>
            <person name="Takeda J."/>
            <person name="Tanino M."/>
            <person name="Todokoro F."/>
            <person name="Yamaguchi K."/>
            <person name="Yamamoto N."/>
            <person name="Yamasaki C."/>
            <person name="Imanishi T."/>
            <person name="Okido T."/>
            <person name="Tada M."/>
            <person name="Ikeo K."/>
            <person name="Tateno Y."/>
            <person name="Gojobori T."/>
            <person name="Lin Y.C."/>
            <person name="Wei F.J."/>
            <person name="Hsing Y.I."/>
            <person name="Zhao Q."/>
            <person name="Han B."/>
            <person name="Kramer M.R."/>
            <person name="McCombie R.W."/>
            <person name="Lonsdale D."/>
            <person name="O'Donovan C.C."/>
            <person name="Whitfield E.J."/>
            <person name="Apweiler R."/>
            <person name="Koyanagi K.O."/>
            <person name="Khurana J.P."/>
            <person name="Raghuvanshi S."/>
            <person name="Singh N.K."/>
            <person name="Tyagi A.K."/>
            <person name="Haberer G."/>
            <person name="Fujisawa M."/>
            <person name="Hosokawa S."/>
            <person name="Ito Y."/>
            <person name="Ikawa H."/>
            <person name="Shibata M."/>
            <person name="Yamamoto M."/>
            <person name="Bruskiewich R.M."/>
            <person name="Hoen D.R."/>
            <person name="Bureau TE."/>
            <person name="Namiki N."/>
            <person name="Ohyanagi H."/>
            <person name="Sakai Y."/>
            <person name="Nobushima S."/>
            <person name="Sakata K."/>
            <person name="Barrero R.A."/>
            <person name="Sato Y."/>
            <person name="Souvorov A."/>
            <person name="Smith-White B."/>
            <person name="Tatusova T."/>
            <person name="An S."/>
            <person name="An G."/>
            <person name="OOta S."/>
            <person name="Fuks G."/>
            <person name="Messing J."/>
            <person name="Christie K.R."/>
            <person name="Lieberherr D."/>
            <person name="Kim H."/>
            <person name="Zuccolo A."/>
            <person name="Wing R.A."/>
            <person name="Nobuta K."/>
            <person name="Green P.J."/>
            <person name="Lu C."/>
            <person name="Meyers BC."/>
            <person name="Chaparro C."/>
            <person name="Piegu B."/>
            <person name="Panaud O."/>
            <person name="Echeverria M."/>
        </authorList>
    </citation>
    <scope>NUCLEOTIDE SEQUENCE</scope>
</reference>
<reference evidence="4" key="6">
    <citation type="journal article" date="2007" name="Genome Res.">
        <title>Curated Genome Annotation of Oryza sativa ssp. japonica and Comparative Genome Analysis with Arabidopsis thaliana.</title>
        <authorList>
            <consortium name="The Rice Annotation Project (RAP)"/>
            <person name="Itoh T."/>
            <person name="Tanaka T."/>
            <person name="Barrero R.A."/>
            <person name="Yamasaki C."/>
            <person name="Fujii Y."/>
            <person name="Hilton P.B."/>
            <person name="Antonio B.A."/>
            <person name="Aono H."/>
            <person name="Apweiler R."/>
            <person name="Bruskiewich R."/>
            <person name="Bureau T."/>
            <person name="Burr F."/>
            <person name="Costa de Oliveira A."/>
            <person name="Fuks G."/>
            <person name="Habara T."/>
            <person name="Haberer G."/>
            <person name="Han B."/>
            <person name="Harada E."/>
            <person name="Hiraki A.T."/>
            <person name="Hirochika H."/>
            <person name="Hoen D."/>
            <person name="Hokari H."/>
            <person name="Hosokawa S."/>
            <person name="Hsing Y."/>
            <person name="Ikawa H."/>
            <person name="Ikeo K."/>
            <person name="Imanishi T."/>
            <person name="Ito Y."/>
            <person name="Jaiswal P."/>
            <person name="Kanno M."/>
            <person name="Kawahara Y."/>
            <person name="Kawamura T."/>
            <person name="Kawashima H."/>
            <person name="Khurana J.P."/>
            <person name="Kikuchi S."/>
            <person name="Komatsu S."/>
            <person name="Koyanagi K.O."/>
            <person name="Kubooka H."/>
            <person name="Lieberherr D."/>
            <person name="Lin Y.C."/>
            <person name="Lonsdale D."/>
            <person name="Matsumoto T."/>
            <person name="Matsuya A."/>
            <person name="McCombie W.R."/>
            <person name="Messing J."/>
            <person name="Miyao A."/>
            <person name="Mulder N."/>
            <person name="Nagamura Y."/>
            <person name="Nam J."/>
            <person name="Namiki N."/>
            <person name="Numa H."/>
            <person name="Nurimoto S."/>
            <person name="O'donovan C."/>
            <person name="Ohyanagi H."/>
            <person name="Okido T."/>
            <person name="Oota S."/>
            <person name="Osato N."/>
            <person name="Palmer L.E."/>
            <person name="Quetier F."/>
            <person name="Raghuvanshi S."/>
            <person name="Saichi N."/>
            <person name="Sakai H."/>
            <person name="Sakai Y."/>
            <person name="Sakata K."/>
            <person name="Sakurai T."/>
            <person name="Sato F."/>
            <person name="Sato Y."/>
            <person name="Schoof H."/>
            <person name="Seki M."/>
            <person name="Shibata M."/>
            <person name="Shimizu Y."/>
            <person name="Shinozaki K."/>
            <person name="Shinso Y."/>
            <person name="Singh N.K."/>
            <person name="Smith-White B."/>
            <person name="Takeda J."/>
            <person name="Tanino M."/>
            <person name="Tatusova T."/>
            <person name="Thongjuea S."/>
            <person name="Todokoro F."/>
            <person name="Tsugane M."/>
            <person name="Tyagi A.K."/>
            <person name="Vanavichit A."/>
            <person name="Wang A."/>
            <person name="Wing R.A."/>
            <person name="Yamaguchi K."/>
            <person name="Yamamoto M."/>
            <person name="Yamamoto N."/>
            <person name="Yu Y."/>
            <person name="Zhang H."/>
            <person name="Zhao Q."/>
            <person name="Higo K."/>
            <person name="Burr B."/>
            <person name="Gojobori T."/>
            <person name="Sasaki T."/>
        </authorList>
    </citation>
    <scope>NUCLEOTIDE SEQUENCE</scope>
</reference>
<evidence type="ECO:0000313" key="2">
    <source>
        <dbReference type="EMBL" id="BAD07622.1"/>
    </source>
</evidence>
<reference evidence="5" key="9">
    <citation type="submission" date="2008-12" db="EMBL/GenBank/DDBJ databases">
        <title>Improved gene annotation of the rice (Oryza sativa) genomes.</title>
        <authorList>
            <person name="Wang J."/>
            <person name="Li R."/>
            <person name="Fan W."/>
            <person name="Huang Q."/>
            <person name="Zhang J."/>
            <person name="Zhou Y."/>
            <person name="Hu Y."/>
            <person name="Zi S."/>
            <person name="Li J."/>
            <person name="Ni P."/>
            <person name="Zheng H."/>
            <person name="Zhang Y."/>
            <person name="Zhao M."/>
            <person name="Hao Q."/>
            <person name="McDermott J."/>
            <person name="Samudrala R."/>
            <person name="Kristiansen K."/>
            <person name="Wong G.K.-S."/>
        </authorList>
    </citation>
    <scope>NUCLEOTIDE SEQUENCE</scope>
</reference>